<keyword evidence="1" id="KW-0472">Membrane</keyword>
<keyword evidence="1" id="KW-1133">Transmembrane helix</keyword>
<dbReference type="EMBL" id="JYDT01000052">
    <property type="protein sequence ID" value="KRY87657.1"/>
    <property type="molecule type" value="Genomic_DNA"/>
</dbReference>
<sequence length="122" mass="14049">MRFVDGLLVSPPAQSAGLFTNRCTNPTGISQRQTRLNLWFSFAPVTLSTCRTRRPLTSLAYCISFSFDQKMRKEICFFVVVVVVVVVHRHHFSSRRLRINFTFQLVFGRMQSLVMVIDFVGI</sequence>
<keyword evidence="1" id="KW-0812">Transmembrane</keyword>
<accession>A0A0V1FNL2</accession>
<proteinExistence type="predicted"/>
<comment type="caution">
    <text evidence="2">The sequence shown here is derived from an EMBL/GenBank/DDBJ whole genome shotgun (WGS) entry which is preliminary data.</text>
</comment>
<evidence type="ECO:0000313" key="2">
    <source>
        <dbReference type="EMBL" id="KRY87657.1"/>
    </source>
</evidence>
<organism evidence="2 3">
    <name type="scientific">Trichinella pseudospiralis</name>
    <name type="common">Parasitic roundworm</name>
    <dbReference type="NCBI Taxonomy" id="6337"/>
    <lineage>
        <taxon>Eukaryota</taxon>
        <taxon>Metazoa</taxon>
        <taxon>Ecdysozoa</taxon>
        <taxon>Nematoda</taxon>
        <taxon>Enoplea</taxon>
        <taxon>Dorylaimia</taxon>
        <taxon>Trichinellida</taxon>
        <taxon>Trichinellidae</taxon>
        <taxon>Trichinella</taxon>
    </lineage>
</organism>
<dbReference type="AlphaFoldDB" id="A0A0V1FNL2"/>
<gene>
    <name evidence="2" type="ORF">T4D_14466</name>
</gene>
<feature type="transmembrane region" description="Helical" evidence="1">
    <location>
        <begin position="75"/>
        <end position="92"/>
    </location>
</feature>
<evidence type="ECO:0000313" key="3">
    <source>
        <dbReference type="Proteomes" id="UP000054995"/>
    </source>
</evidence>
<keyword evidence="3" id="KW-1185">Reference proteome</keyword>
<evidence type="ECO:0000256" key="1">
    <source>
        <dbReference type="SAM" id="Phobius"/>
    </source>
</evidence>
<name>A0A0V1FNL2_TRIPS</name>
<protein>
    <submittedName>
        <fullName evidence="2">Uncharacterized protein</fullName>
    </submittedName>
</protein>
<dbReference type="Proteomes" id="UP000054995">
    <property type="component" value="Unassembled WGS sequence"/>
</dbReference>
<reference evidence="2 3" key="1">
    <citation type="submission" date="2015-01" db="EMBL/GenBank/DDBJ databases">
        <title>Evolution of Trichinella species and genotypes.</title>
        <authorList>
            <person name="Korhonen P.K."/>
            <person name="Edoardo P."/>
            <person name="Giuseppe L.R."/>
            <person name="Gasser R.B."/>
        </authorList>
    </citation>
    <scope>NUCLEOTIDE SEQUENCE [LARGE SCALE GENOMIC DNA]</scope>
    <source>
        <strain evidence="2">ISS470</strain>
    </source>
</reference>